<name>A0A0H3CD33_CAUVN</name>
<protein>
    <submittedName>
        <fullName evidence="1">Uncharacterized protein</fullName>
    </submittedName>
</protein>
<sequence>MLTWRTATLVDRPTGHLYVADRLAGFFGRPRASVSAGARLCALVAWTRRRHKPNQALGKVAARTTQNITPFKLSLELTSSTRGS</sequence>
<dbReference type="RefSeq" id="WP_012640561.1">
    <property type="nucleotide sequence ID" value="NC_011916.1"/>
</dbReference>
<organism evidence="1 2">
    <name type="scientific">Caulobacter vibrioides (strain NA1000 / CB15N)</name>
    <name type="common">Caulobacter crescentus</name>
    <dbReference type="NCBI Taxonomy" id="565050"/>
    <lineage>
        <taxon>Bacteria</taxon>
        <taxon>Pseudomonadati</taxon>
        <taxon>Pseudomonadota</taxon>
        <taxon>Alphaproteobacteria</taxon>
        <taxon>Caulobacterales</taxon>
        <taxon>Caulobacteraceae</taxon>
        <taxon>Caulobacter</taxon>
    </lineage>
</organism>
<dbReference type="GeneID" id="7330940"/>
<evidence type="ECO:0000313" key="2">
    <source>
        <dbReference type="Proteomes" id="UP000001364"/>
    </source>
</evidence>
<gene>
    <name evidence="1" type="ordered locus">CCNA_02778</name>
</gene>
<dbReference type="HOGENOM" id="CLU_2521530_0_0_5"/>
<dbReference type="EMBL" id="CP001340">
    <property type="protein sequence ID" value="ACL96243.1"/>
    <property type="molecule type" value="Genomic_DNA"/>
</dbReference>
<accession>A0A0H3CD33</accession>
<dbReference type="AlphaFoldDB" id="A0A0H3CD33"/>
<evidence type="ECO:0000313" key="1">
    <source>
        <dbReference type="EMBL" id="ACL96243.1"/>
    </source>
</evidence>
<dbReference type="RefSeq" id="YP_002518151.1">
    <property type="nucleotide sequence ID" value="NC_011916.1"/>
</dbReference>
<dbReference type="Proteomes" id="UP000001364">
    <property type="component" value="Chromosome"/>
</dbReference>
<keyword evidence="2" id="KW-1185">Reference proteome</keyword>
<proteinExistence type="predicted"/>
<dbReference type="KEGG" id="ccs:CCNA_02778"/>
<reference evidence="1 2" key="1">
    <citation type="journal article" date="2010" name="J. Bacteriol.">
        <title>The genetic basis of laboratory adaptation in Caulobacter crescentus.</title>
        <authorList>
            <person name="Marks M.E."/>
            <person name="Castro-Rojas C.M."/>
            <person name="Teiling C."/>
            <person name="Du L."/>
            <person name="Kapatral V."/>
            <person name="Walunas T.L."/>
            <person name="Crosson S."/>
        </authorList>
    </citation>
    <scope>NUCLEOTIDE SEQUENCE [LARGE SCALE GENOMIC DNA]</scope>
    <source>
        <strain evidence="2">NA1000 / CB15N</strain>
    </source>
</reference>